<accession>A0AAD8U1E4</accession>
<evidence type="ECO:0000256" key="2">
    <source>
        <dbReference type="RuleBase" id="RU369004"/>
    </source>
</evidence>
<dbReference type="GO" id="GO:0000160">
    <property type="term" value="P:phosphorelay signal transduction system"/>
    <property type="evidence" value="ECO:0007669"/>
    <property type="project" value="UniProtKB-UniRule"/>
</dbReference>
<dbReference type="GO" id="GO:0009927">
    <property type="term" value="F:histidine phosphotransfer kinase activity"/>
    <property type="evidence" value="ECO:0007669"/>
    <property type="project" value="UniProtKB-UniRule"/>
</dbReference>
<evidence type="ECO:0000313" key="4">
    <source>
        <dbReference type="EMBL" id="KAK1696877.1"/>
    </source>
</evidence>
<reference evidence="4" key="1">
    <citation type="submission" date="2023-07" db="EMBL/GenBank/DDBJ databases">
        <title>A chromosome-level genome assembly of Lolium multiflorum.</title>
        <authorList>
            <person name="Chen Y."/>
            <person name="Copetti D."/>
            <person name="Kolliker R."/>
            <person name="Studer B."/>
        </authorList>
    </citation>
    <scope>NUCLEOTIDE SEQUENCE</scope>
    <source>
        <strain evidence="4">02402/16</strain>
        <tissue evidence="4">Leaf</tissue>
    </source>
</reference>
<dbReference type="InterPro" id="IPR036641">
    <property type="entry name" value="HPT_dom_sf"/>
</dbReference>
<protein>
    <recommendedName>
        <fullName evidence="2">Histidine-containing phosphotransfer protein</fullName>
    </recommendedName>
</protein>
<dbReference type="GO" id="GO:0005829">
    <property type="term" value="C:cytosol"/>
    <property type="evidence" value="ECO:0007669"/>
    <property type="project" value="UniProtKB-SubCell"/>
</dbReference>
<dbReference type="AlphaFoldDB" id="A0AAD8U1E4"/>
<gene>
    <name evidence="4" type="ORF">QYE76_013574</name>
</gene>
<dbReference type="Gene3D" id="1.20.120.160">
    <property type="entry name" value="HPT domain"/>
    <property type="match status" value="1"/>
</dbReference>
<dbReference type="PANTHER" id="PTHR28242">
    <property type="entry name" value="PHOSPHORELAY INTERMEDIATE PROTEIN YPD1"/>
    <property type="match status" value="1"/>
</dbReference>
<feature type="compositionally biased region" description="Basic residues" evidence="3">
    <location>
        <begin position="180"/>
        <end position="190"/>
    </location>
</feature>
<name>A0AAD8U1E4_LOLMU</name>
<dbReference type="GO" id="GO:0043424">
    <property type="term" value="F:protein histidine kinase binding"/>
    <property type="evidence" value="ECO:0007669"/>
    <property type="project" value="UniProtKB-UniRule"/>
</dbReference>
<dbReference type="GO" id="GO:0005634">
    <property type="term" value="C:nucleus"/>
    <property type="evidence" value="ECO:0007669"/>
    <property type="project" value="UniProtKB-SubCell"/>
</dbReference>
<sequence length="423" mass="47485">MVHVSCHAAWTESKLERGLEAHCRRFAGDGAAVPGLGRTGFLHQSNEHSTVSITVPAPPLFGRRSKLNGELTRSVLVWSAKLGEASIVGERRRLVVADEESRSQFNGLEASRHARVDEEVAGVEAKLQGFTAMLGRTPYDGDEDGGCGQGFGVDEELEQKRKKTSQGSTASFYMAPGHASSRRRARRACQRRGEEEHGASLASMREEGDEDDLLRYFGTNRSNHLYPKQGFNKSTLRFIALDLMSYFNSTKGHLDEQFRQVEDLQDEASPNFVEEVAVLFFKDSGRLISNLEKALEKYPRDFNRWDAYMQQLKGSCSSTLDFWEMLLNESMTLDCYVFGNKFDLALTFDNRCSIGASRMKSECMSFKDNCGKKNSMLKQGDSEKIMDGTDFYPDDDEDLSRKHKFKTWRGKIDGTGPGLYGEA</sequence>
<evidence type="ECO:0000256" key="1">
    <source>
        <dbReference type="ARBA" id="ARBA00023012"/>
    </source>
</evidence>
<comment type="function">
    <text evidence="2">Functions as a two-component phosphorelay mediators between cytokinin sensor histidine kinases and response regulators (B-type ARRs). Plays an important role in propagating cytokinin signal transduction.</text>
</comment>
<evidence type="ECO:0000313" key="5">
    <source>
        <dbReference type="Proteomes" id="UP001231189"/>
    </source>
</evidence>
<comment type="caution">
    <text evidence="4">The sequence shown here is derived from an EMBL/GenBank/DDBJ whole genome shotgun (WGS) entry which is preliminary data.</text>
</comment>
<dbReference type="SUPFAM" id="SSF47226">
    <property type="entry name" value="Histidine-containing phosphotransfer domain, HPT domain"/>
    <property type="match status" value="1"/>
</dbReference>
<dbReference type="EMBL" id="JAUUTY010000001">
    <property type="protein sequence ID" value="KAK1696877.1"/>
    <property type="molecule type" value="Genomic_DNA"/>
</dbReference>
<proteinExistence type="predicted"/>
<comment type="subcellular location">
    <subcellularLocation>
        <location evidence="2">Cytoplasm</location>
        <location evidence="2">Cytosol</location>
    </subcellularLocation>
    <subcellularLocation>
        <location evidence="2">Nucleus</location>
    </subcellularLocation>
</comment>
<organism evidence="4 5">
    <name type="scientific">Lolium multiflorum</name>
    <name type="common">Italian ryegrass</name>
    <name type="synonym">Lolium perenne subsp. multiflorum</name>
    <dbReference type="NCBI Taxonomy" id="4521"/>
    <lineage>
        <taxon>Eukaryota</taxon>
        <taxon>Viridiplantae</taxon>
        <taxon>Streptophyta</taxon>
        <taxon>Embryophyta</taxon>
        <taxon>Tracheophyta</taxon>
        <taxon>Spermatophyta</taxon>
        <taxon>Magnoliopsida</taxon>
        <taxon>Liliopsida</taxon>
        <taxon>Poales</taxon>
        <taxon>Poaceae</taxon>
        <taxon>BOP clade</taxon>
        <taxon>Pooideae</taxon>
        <taxon>Poodae</taxon>
        <taxon>Poeae</taxon>
        <taxon>Poeae Chloroplast Group 2 (Poeae type)</taxon>
        <taxon>Loliodinae</taxon>
        <taxon>Loliinae</taxon>
        <taxon>Lolium</taxon>
    </lineage>
</organism>
<dbReference type="Proteomes" id="UP001231189">
    <property type="component" value="Unassembled WGS sequence"/>
</dbReference>
<keyword evidence="2" id="KW-0932">Cytokinin signaling pathway</keyword>
<dbReference type="PANTHER" id="PTHR28242:SF61">
    <property type="entry name" value="PSEUDO HISTIDINE-CONTAINING PHOSPHOTRANSFER PROTEIN 1"/>
    <property type="match status" value="1"/>
</dbReference>
<evidence type="ECO:0000256" key="3">
    <source>
        <dbReference type="SAM" id="MobiDB-lite"/>
    </source>
</evidence>
<dbReference type="InterPro" id="IPR045871">
    <property type="entry name" value="AHP1-5/YPD1"/>
</dbReference>
<dbReference type="GO" id="GO:0009736">
    <property type="term" value="P:cytokinin-activated signaling pathway"/>
    <property type="evidence" value="ECO:0007669"/>
    <property type="project" value="UniProtKB-KW"/>
</dbReference>
<comment type="domain">
    <text evidence="2">Histidine-containing phosphotransfer domain (HPt) contains an active histidine that mediates the phosphotransfer.</text>
</comment>
<keyword evidence="5" id="KW-1185">Reference proteome</keyword>
<feature type="region of interest" description="Disordered" evidence="3">
    <location>
        <begin position="159"/>
        <end position="206"/>
    </location>
</feature>
<keyword evidence="1 2" id="KW-0902">Two-component regulatory system</keyword>